<keyword evidence="5 7" id="KW-1133">Transmembrane helix</keyword>
<keyword evidence="3" id="KW-1003">Cell membrane</keyword>
<feature type="transmembrane region" description="Helical" evidence="7">
    <location>
        <begin position="307"/>
        <end position="328"/>
    </location>
</feature>
<comment type="caution">
    <text evidence="9">The sequence shown here is derived from an EMBL/GenBank/DDBJ whole genome shotgun (WGS) entry which is preliminary data.</text>
</comment>
<dbReference type="Proteomes" id="UP001501391">
    <property type="component" value="Unassembled WGS sequence"/>
</dbReference>
<dbReference type="SUPFAM" id="SSF103473">
    <property type="entry name" value="MFS general substrate transporter"/>
    <property type="match status" value="1"/>
</dbReference>
<dbReference type="PANTHER" id="PTHR23517:SF2">
    <property type="entry name" value="MULTIDRUG RESISTANCE PROTEIN MDTH"/>
    <property type="match status" value="1"/>
</dbReference>
<reference evidence="9 10" key="1">
    <citation type="journal article" date="2019" name="Int. J. Syst. Evol. Microbiol.">
        <title>The Global Catalogue of Microorganisms (GCM) 10K type strain sequencing project: providing services to taxonomists for standard genome sequencing and annotation.</title>
        <authorList>
            <consortium name="The Broad Institute Genomics Platform"/>
            <consortium name="The Broad Institute Genome Sequencing Center for Infectious Disease"/>
            <person name="Wu L."/>
            <person name="Ma J."/>
        </authorList>
    </citation>
    <scope>NUCLEOTIDE SEQUENCE [LARGE SCALE GENOMIC DNA]</scope>
    <source>
        <strain evidence="9 10">JCM 14924</strain>
    </source>
</reference>
<feature type="transmembrane region" description="Helical" evidence="7">
    <location>
        <begin position="244"/>
        <end position="264"/>
    </location>
</feature>
<dbReference type="PROSITE" id="PS50850">
    <property type="entry name" value="MFS"/>
    <property type="match status" value="1"/>
</dbReference>
<comment type="subcellular location">
    <subcellularLocation>
        <location evidence="1">Cell membrane</location>
        <topology evidence="1">Multi-pass membrane protein</topology>
    </subcellularLocation>
</comment>
<sequence>MHTFRTVRSFPPTIRLLLVNQLGIDVGFYLLIPYLSTHLSDDLHLSAAATGAILGARQLSQHGLFVVGGTAADRLGAHRVIPFGCAVRTAGFALFAFGDGVPAALAASVLSGLAGALFYPAVRAYVAEAAADRKAEAFALFNVFATTGGLLGLLLGSVLCLIDFRVTALAAAGVFAVLTVAQLFALPEHRVRPAASTVLRDWRTALGNHAFLAFALTMSGMSALESQVYLLFTESARRTSGWDGAAALLPLVGTVANLLLQLRVTALTRLRGGAETWIAPGVLLIGLAFLPPALADAPDTTTGALATAARLAPLVLGTLLLHLGVMVAQPPAMELVARYATDRMTGTYFGLFYVLSGSVGAACTSGVGWVMDRAADSGRGWLPWVCCAALGAVSAGAVAVLQRCRALPTDPAVTYA</sequence>
<evidence type="ECO:0000259" key="8">
    <source>
        <dbReference type="PROSITE" id="PS50850"/>
    </source>
</evidence>
<evidence type="ECO:0000256" key="1">
    <source>
        <dbReference type="ARBA" id="ARBA00004651"/>
    </source>
</evidence>
<keyword evidence="4 7" id="KW-0812">Transmembrane</keyword>
<name>A0ABN3BGK7_9ACTN</name>
<dbReference type="EMBL" id="BAAAOQ010000007">
    <property type="protein sequence ID" value="GAA2195359.1"/>
    <property type="molecule type" value="Genomic_DNA"/>
</dbReference>
<dbReference type="InterPro" id="IPR020846">
    <property type="entry name" value="MFS_dom"/>
</dbReference>
<protein>
    <submittedName>
        <fullName evidence="9">MFS transporter</fullName>
    </submittedName>
</protein>
<keyword evidence="6 7" id="KW-0472">Membrane</keyword>
<dbReference type="InterPro" id="IPR036259">
    <property type="entry name" value="MFS_trans_sf"/>
</dbReference>
<feature type="transmembrane region" description="Helical" evidence="7">
    <location>
        <begin position="206"/>
        <end position="224"/>
    </location>
</feature>
<evidence type="ECO:0000256" key="2">
    <source>
        <dbReference type="ARBA" id="ARBA00022448"/>
    </source>
</evidence>
<feature type="domain" description="Major facilitator superfamily (MFS) profile" evidence="8">
    <location>
        <begin position="13"/>
        <end position="416"/>
    </location>
</feature>
<keyword evidence="2" id="KW-0813">Transport</keyword>
<feature type="transmembrane region" description="Helical" evidence="7">
    <location>
        <begin position="138"/>
        <end position="162"/>
    </location>
</feature>
<feature type="transmembrane region" description="Helical" evidence="7">
    <location>
        <begin position="276"/>
        <end position="295"/>
    </location>
</feature>
<feature type="transmembrane region" description="Helical" evidence="7">
    <location>
        <begin position="381"/>
        <end position="401"/>
    </location>
</feature>
<dbReference type="RefSeq" id="WP_086697546.1">
    <property type="nucleotide sequence ID" value="NZ_BAAAOQ010000007.1"/>
</dbReference>
<evidence type="ECO:0000313" key="10">
    <source>
        <dbReference type="Proteomes" id="UP001501391"/>
    </source>
</evidence>
<organism evidence="9 10">
    <name type="scientific">Streptomyces bangladeshensis</name>
    <dbReference type="NCBI Taxonomy" id="295352"/>
    <lineage>
        <taxon>Bacteria</taxon>
        <taxon>Bacillati</taxon>
        <taxon>Actinomycetota</taxon>
        <taxon>Actinomycetes</taxon>
        <taxon>Kitasatosporales</taxon>
        <taxon>Streptomycetaceae</taxon>
        <taxon>Streptomyces</taxon>
    </lineage>
</organism>
<feature type="transmembrane region" description="Helical" evidence="7">
    <location>
        <begin position="348"/>
        <end position="369"/>
    </location>
</feature>
<accession>A0ABN3BGK7</accession>
<feature type="transmembrane region" description="Helical" evidence="7">
    <location>
        <begin position="12"/>
        <end position="32"/>
    </location>
</feature>
<dbReference type="Pfam" id="PF07690">
    <property type="entry name" value="MFS_1"/>
    <property type="match status" value="1"/>
</dbReference>
<evidence type="ECO:0000256" key="7">
    <source>
        <dbReference type="SAM" id="Phobius"/>
    </source>
</evidence>
<evidence type="ECO:0000256" key="5">
    <source>
        <dbReference type="ARBA" id="ARBA00022989"/>
    </source>
</evidence>
<feature type="transmembrane region" description="Helical" evidence="7">
    <location>
        <begin position="168"/>
        <end position="186"/>
    </location>
</feature>
<evidence type="ECO:0000256" key="3">
    <source>
        <dbReference type="ARBA" id="ARBA00022475"/>
    </source>
</evidence>
<proteinExistence type="predicted"/>
<dbReference type="PANTHER" id="PTHR23517">
    <property type="entry name" value="RESISTANCE PROTEIN MDTM, PUTATIVE-RELATED-RELATED"/>
    <property type="match status" value="1"/>
</dbReference>
<keyword evidence="10" id="KW-1185">Reference proteome</keyword>
<evidence type="ECO:0000313" key="9">
    <source>
        <dbReference type="EMBL" id="GAA2195359.1"/>
    </source>
</evidence>
<evidence type="ECO:0000256" key="4">
    <source>
        <dbReference type="ARBA" id="ARBA00022692"/>
    </source>
</evidence>
<dbReference type="InterPro" id="IPR011701">
    <property type="entry name" value="MFS"/>
</dbReference>
<evidence type="ECO:0000256" key="6">
    <source>
        <dbReference type="ARBA" id="ARBA00023136"/>
    </source>
</evidence>
<gene>
    <name evidence="9" type="ORF">GCM10009787_25170</name>
</gene>
<dbReference type="InterPro" id="IPR050171">
    <property type="entry name" value="MFS_Transporters"/>
</dbReference>
<dbReference type="Gene3D" id="1.20.1250.20">
    <property type="entry name" value="MFS general substrate transporter like domains"/>
    <property type="match status" value="1"/>
</dbReference>
<feature type="transmembrane region" description="Helical" evidence="7">
    <location>
        <begin position="103"/>
        <end position="126"/>
    </location>
</feature>